<name>A0A8T0SHE9_PANVG</name>
<dbReference type="EMBL" id="CM029045">
    <property type="protein sequence ID" value="KAG2597820.1"/>
    <property type="molecule type" value="Genomic_DNA"/>
</dbReference>
<dbReference type="Proteomes" id="UP000823388">
    <property type="component" value="Chromosome 5K"/>
</dbReference>
<gene>
    <name evidence="1" type="ORF">PVAP13_5KG355807</name>
</gene>
<dbReference type="AlphaFoldDB" id="A0A8T0SHE9"/>
<evidence type="ECO:0000313" key="1">
    <source>
        <dbReference type="EMBL" id="KAG2597820.1"/>
    </source>
</evidence>
<protein>
    <submittedName>
        <fullName evidence="1">Uncharacterized protein</fullName>
    </submittedName>
</protein>
<comment type="caution">
    <text evidence="1">The sequence shown here is derived from an EMBL/GenBank/DDBJ whole genome shotgun (WGS) entry which is preliminary data.</text>
</comment>
<accession>A0A8T0SHE9</accession>
<proteinExistence type="predicted"/>
<reference evidence="1" key="1">
    <citation type="submission" date="2020-05" db="EMBL/GenBank/DDBJ databases">
        <title>WGS assembly of Panicum virgatum.</title>
        <authorList>
            <person name="Lovell J.T."/>
            <person name="Jenkins J."/>
            <person name="Shu S."/>
            <person name="Juenger T.E."/>
            <person name="Schmutz J."/>
        </authorList>
    </citation>
    <scope>NUCLEOTIDE SEQUENCE</scope>
    <source>
        <strain evidence="1">AP13</strain>
    </source>
</reference>
<keyword evidence="2" id="KW-1185">Reference proteome</keyword>
<evidence type="ECO:0000313" key="2">
    <source>
        <dbReference type="Proteomes" id="UP000823388"/>
    </source>
</evidence>
<organism evidence="1 2">
    <name type="scientific">Panicum virgatum</name>
    <name type="common">Blackwell switchgrass</name>
    <dbReference type="NCBI Taxonomy" id="38727"/>
    <lineage>
        <taxon>Eukaryota</taxon>
        <taxon>Viridiplantae</taxon>
        <taxon>Streptophyta</taxon>
        <taxon>Embryophyta</taxon>
        <taxon>Tracheophyta</taxon>
        <taxon>Spermatophyta</taxon>
        <taxon>Magnoliopsida</taxon>
        <taxon>Liliopsida</taxon>
        <taxon>Poales</taxon>
        <taxon>Poaceae</taxon>
        <taxon>PACMAD clade</taxon>
        <taxon>Panicoideae</taxon>
        <taxon>Panicodae</taxon>
        <taxon>Paniceae</taxon>
        <taxon>Panicinae</taxon>
        <taxon>Panicum</taxon>
        <taxon>Panicum sect. Hiantes</taxon>
    </lineage>
</organism>
<sequence length="175" mass="19740">MKNTLDVSLTREHDGLVSSRKLWFKQACFFSLSSDPFVSLAHLYLRMQSGARPTALRLRRGRGRRIAGRRKTNISSIAAAVARAQVMRRPGKMRAMPMAAMMTVVAQLRLRRKTSGHRLWVRMRALWAFPAWRGFRPPVPPEPWIRLLLPPPVGRRIMGSASVGVTGGCRAPLPF</sequence>